<dbReference type="Gene3D" id="1.20.5.170">
    <property type="match status" value="1"/>
</dbReference>
<name>A0A420HNA4_9PEZI</name>
<proteinExistence type="predicted"/>
<dbReference type="PANTHER" id="PTHR13044:SF14">
    <property type="entry name" value="CRYPTOCEPHAL, ISOFORM A"/>
    <property type="match status" value="1"/>
</dbReference>
<evidence type="ECO:0000256" key="4">
    <source>
        <dbReference type="ARBA" id="ARBA00023163"/>
    </source>
</evidence>
<dbReference type="AlphaFoldDB" id="A0A420HNA4"/>
<evidence type="ECO:0000313" key="10">
    <source>
        <dbReference type="Proteomes" id="UP000286134"/>
    </source>
</evidence>
<keyword evidence="3" id="KW-0238">DNA-binding</keyword>
<dbReference type="EMBL" id="MCFK01006458">
    <property type="protein sequence ID" value="RKF58902.1"/>
    <property type="molecule type" value="Genomic_DNA"/>
</dbReference>
<evidence type="ECO:0000313" key="9">
    <source>
        <dbReference type="EMBL" id="RKF58902.1"/>
    </source>
</evidence>
<keyword evidence="6" id="KW-0175">Coiled coil</keyword>
<organism evidence="9 10">
    <name type="scientific">Erysiphe neolycopersici</name>
    <dbReference type="NCBI Taxonomy" id="212602"/>
    <lineage>
        <taxon>Eukaryota</taxon>
        <taxon>Fungi</taxon>
        <taxon>Dikarya</taxon>
        <taxon>Ascomycota</taxon>
        <taxon>Pezizomycotina</taxon>
        <taxon>Leotiomycetes</taxon>
        <taxon>Erysiphales</taxon>
        <taxon>Erysiphaceae</taxon>
        <taxon>Erysiphe</taxon>
    </lineage>
</organism>
<keyword evidence="10" id="KW-1185">Reference proteome</keyword>
<evidence type="ECO:0000256" key="3">
    <source>
        <dbReference type="ARBA" id="ARBA00023125"/>
    </source>
</evidence>
<evidence type="ECO:0000256" key="2">
    <source>
        <dbReference type="ARBA" id="ARBA00023015"/>
    </source>
</evidence>
<dbReference type="CDD" id="cd14705">
    <property type="entry name" value="bZIP_Zip1"/>
    <property type="match status" value="1"/>
</dbReference>
<comment type="subcellular location">
    <subcellularLocation>
        <location evidence="1">Nucleus</location>
    </subcellularLocation>
</comment>
<keyword evidence="4" id="KW-0804">Transcription</keyword>
<evidence type="ECO:0000256" key="6">
    <source>
        <dbReference type="SAM" id="Coils"/>
    </source>
</evidence>
<dbReference type="PANTHER" id="PTHR13044">
    <property type="entry name" value="ACTIVATING TRANSCRIPTION FACTOR ATF 4/5"/>
    <property type="match status" value="1"/>
</dbReference>
<dbReference type="Proteomes" id="UP000286134">
    <property type="component" value="Unassembled WGS sequence"/>
</dbReference>
<dbReference type="PROSITE" id="PS50217">
    <property type="entry name" value="BZIP"/>
    <property type="match status" value="1"/>
</dbReference>
<dbReference type="GO" id="GO:0001228">
    <property type="term" value="F:DNA-binding transcription activator activity, RNA polymerase II-specific"/>
    <property type="evidence" value="ECO:0007669"/>
    <property type="project" value="TreeGrafter"/>
</dbReference>
<accession>A0A420HNA4</accession>
<dbReference type="Pfam" id="PF07716">
    <property type="entry name" value="bZIP_2"/>
    <property type="match status" value="1"/>
</dbReference>
<feature type="region of interest" description="Disordered" evidence="7">
    <location>
        <begin position="87"/>
        <end position="118"/>
    </location>
</feature>
<feature type="compositionally biased region" description="Polar residues" evidence="7">
    <location>
        <begin position="96"/>
        <end position="107"/>
    </location>
</feature>
<dbReference type="PROSITE" id="PS00036">
    <property type="entry name" value="BZIP_BASIC"/>
    <property type="match status" value="1"/>
</dbReference>
<dbReference type="SUPFAM" id="SSF57959">
    <property type="entry name" value="Leucine zipper domain"/>
    <property type="match status" value="1"/>
</dbReference>
<dbReference type="STRING" id="212602.A0A420HNA4"/>
<dbReference type="InterPro" id="IPR046347">
    <property type="entry name" value="bZIP_sf"/>
</dbReference>
<dbReference type="OrthoDB" id="1939598at2759"/>
<evidence type="ECO:0000256" key="1">
    <source>
        <dbReference type="ARBA" id="ARBA00004123"/>
    </source>
</evidence>
<evidence type="ECO:0000256" key="5">
    <source>
        <dbReference type="ARBA" id="ARBA00023242"/>
    </source>
</evidence>
<feature type="domain" description="BZIP" evidence="8">
    <location>
        <begin position="144"/>
        <end position="207"/>
    </location>
</feature>
<protein>
    <submittedName>
        <fullName evidence="9">Putative regulatory protein cys-3</fullName>
    </submittedName>
</protein>
<gene>
    <name evidence="9" type="ORF">OnM2_064057</name>
</gene>
<evidence type="ECO:0000259" key="8">
    <source>
        <dbReference type="PROSITE" id="PS50217"/>
    </source>
</evidence>
<dbReference type="InterPro" id="IPR004827">
    <property type="entry name" value="bZIP"/>
</dbReference>
<evidence type="ECO:0000256" key="7">
    <source>
        <dbReference type="SAM" id="MobiDB-lite"/>
    </source>
</evidence>
<reference evidence="9 10" key="1">
    <citation type="journal article" date="2018" name="BMC Genomics">
        <title>Comparative genome analyses reveal sequence features reflecting distinct modes of host-adaptation between dicot and monocot powdery mildew.</title>
        <authorList>
            <person name="Wu Y."/>
            <person name="Ma X."/>
            <person name="Pan Z."/>
            <person name="Kale S.D."/>
            <person name="Song Y."/>
            <person name="King H."/>
            <person name="Zhang Q."/>
            <person name="Presley C."/>
            <person name="Deng X."/>
            <person name="Wei C.I."/>
            <person name="Xiao S."/>
        </authorList>
    </citation>
    <scope>NUCLEOTIDE SEQUENCE [LARGE SCALE GENOMIC DNA]</scope>
    <source>
        <strain evidence="9">UMSG2</strain>
    </source>
</reference>
<dbReference type="GO" id="GO:0005634">
    <property type="term" value="C:nucleus"/>
    <property type="evidence" value="ECO:0007669"/>
    <property type="project" value="UniProtKB-SubCell"/>
</dbReference>
<keyword evidence="2" id="KW-0805">Transcription regulation</keyword>
<sequence length="245" mass="27786">MSYSNRSSDILEYIANLNRIPSESDSNSSGIDQFNIDNNLAMFSNTQYFDFELSDLQQSGFTPAADPNISAQEFSFSDFESIPKIFEPQDKGSDSIDASVNTSVDQYPSSSSPTSRIDSFDTQGKVLCVKSLSSCTDINDISRHSAEEDKRRRNTAASARFRIKKKQREQALERNAKEMSDKISKLEGHIKMLETENKWLKDLITDKNNHWMRETQTKLSSHLKQLKEGKITESKWSGVNTKVKS</sequence>
<comment type="caution">
    <text evidence="9">The sequence shown here is derived from an EMBL/GenBank/DDBJ whole genome shotgun (WGS) entry which is preliminary data.</text>
</comment>
<dbReference type="GO" id="GO:0000977">
    <property type="term" value="F:RNA polymerase II transcription regulatory region sequence-specific DNA binding"/>
    <property type="evidence" value="ECO:0007669"/>
    <property type="project" value="TreeGrafter"/>
</dbReference>
<keyword evidence="5" id="KW-0539">Nucleus</keyword>
<feature type="coiled-coil region" evidence="6">
    <location>
        <begin position="162"/>
        <end position="196"/>
    </location>
</feature>